<sequence length="122" mass="13289">FHIYHEGGKICAKRIDHADPWGMNLVLYCKKGSWDDSSYWGHQLFSSADYMVKQELPDSRLLQGKGSKVAVQPVFAFAAATMLLAGLVASRSRGSLRRSAASVGEPEADGLLHQGDDVIIAI</sequence>
<keyword evidence="1" id="KW-0812">Transmembrane</keyword>
<evidence type="ECO:0000313" key="2">
    <source>
        <dbReference type="EMBL" id="CAE8632238.1"/>
    </source>
</evidence>
<gene>
    <name evidence="2" type="ORF">PGLA1383_LOCUS48220</name>
</gene>
<feature type="non-terminal residue" evidence="2">
    <location>
        <position position="1"/>
    </location>
</feature>
<evidence type="ECO:0000313" key="3">
    <source>
        <dbReference type="Proteomes" id="UP000654075"/>
    </source>
</evidence>
<proteinExistence type="predicted"/>
<organism evidence="2 3">
    <name type="scientific">Polarella glacialis</name>
    <name type="common">Dinoflagellate</name>
    <dbReference type="NCBI Taxonomy" id="89957"/>
    <lineage>
        <taxon>Eukaryota</taxon>
        <taxon>Sar</taxon>
        <taxon>Alveolata</taxon>
        <taxon>Dinophyceae</taxon>
        <taxon>Suessiales</taxon>
        <taxon>Suessiaceae</taxon>
        <taxon>Polarella</taxon>
    </lineage>
</organism>
<dbReference type="EMBL" id="CAJNNV010030346">
    <property type="protein sequence ID" value="CAE8632238.1"/>
    <property type="molecule type" value="Genomic_DNA"/>
</dbReference>
<reference evidence="2" key="1">
    <citation type="submission" date="2021-02" db="EMBL/GenBank/DDBJ databases">
        <authorList>
            <person name="Dougan E. K."/>
            <person name="Rhodes N."/>
            <person name="Thang M."/>
            <person name="Chan C."/>
        </authorList>
    </citation>
    <scope>NUCLEOTIDE SEQUENCE</scope>
</reference>
<evidence type="ECO:0000256" key="1">
    <source>
        <dbReference type="SAM" id="Phobius"/>
    </source>
</evidence>
<feature type="transmembrane region" description="Helical" evidence="1">
    <location>
        <begin position="69"/>
        <end position="89"/>
    </location>
</feature>
<keyword evidence="1" id="KW-1133">Transmembrane helix</keyword>
<dbReference type="OrthoDB" id="10587885at2759"/>
<name>A0A813H3H7_POLGL</name>
<keyword evidence="1" id="KW-0472">Membrane</keyword>
<comment type="caution">
    <text evidence="2">The sequence shown here is derived from an EMBL/GenBank/DDBJ whole genome shotgun (WGS) entry which is preliminary data.</text>
</comment>
<dbReference type="AlphaFoldDB" id="A0A813H3H7"/>
<dbReference type="Proteomes" id="UP000654075">
    <property type="component" value="Unassembled WGS sequence"/>
</dbReference>
<protein>
    <submittedName>
        <fullName evidence="2">Uncharacterized protein</fullName>
    </submittedName>
</protein>
<keyword evidence="3" id="KW-1185">Reference proteome</keyword>
<accession>A0A813H3H7</accession>